<evidence type="ECO:0000313" key="2">
    <source>
        <dbReference type="Proteomes" id="UP001732700"/>
    </source>
</evidence>
<reference evidence="1" key="2">
    <citation type="submission" date="2025-09" db="UniProtKB">
        <authorList>
            <consortium name="EnsemblPlants"/>
        </authorList>
    </citation>
    <scope>IDENTIFICATION</scope>
</reference>
<protein>
    <submittedName>
        <fullName evidence="1">Uncharacterized protein</fullName>
    </submittedName>
</protein>
<organism evidence="1 2">
    <name type="scientific">Avena sativa</name>
    <name type="common">Oat</name>
    <dbReference type="NCBI Taxonomy" id="4498"/>
    <lineage>
        <taxon>Eukaryota</taxon>
        <taxon>Viridiplantae</taxon>
        <taxon>Streptophyta</taxon>
        <taxon>Embryophyta</taxon>
        <taxon>Tracheophyta</taxon>
        <taxon>Spermatophyta</taxon>
        <taxon>Magnoliopsida</taxon>
        <taxon>Liliopsida</taxon>
        <taxon>Poales</taxon>
        <taxon>Poaceae</taxon>
        <taxon>BOP clade</taxon>
        <taxon>Pooideae</taxon>
        <taxon>Poodae</taxon>
        <taxon>Poeae</taxon>
        <taxon>Poeae Chloroplast Group 1 (Aveneae type)</taxon>
        <taxon>Aveninae</taxon>
        <taxon>Avena</taxon>
    </lineage>
</organism>
<reference evidence="1" key="1">
    <citation type="submission" date="2021-05" db="EMBL/GenBank/DDBJ databases">
        <authorList>
            <person name="Scholz U."/>
            <person name="Mascher M."/>
            <person name="Fiebig A."/>
        </authorList>
    </citation>
    <scope>NUCLEOTIDE SEQUENCE [LARGE SCALE GENOMIC DNA]</scope>
</reference>
<dbReference type="Proteomes" id="UP001732700">
    <property type="component" value="Chromosome 1A"/>
</dbReference>
<sequence>MTCTPDQEKPPSEGAIYISQRKANVRTPSIVARHDTPSSLSINQVRSQPSIDREEGRGRASRHDAAVPGDGGHDGGGGAGAADAAHRPGRAPALRGPGRALLLRPPRLRARVSSRHTVDAEGLAPNHLYHAVRAYLAARAASDAAVRRHRASRLDDSSSHIALTIDHGEETVDVHDGVAYTWRLLSRDPANAKSTNACRGGGQQLHVRLRSFELTFHKKHKDKAISAYLPFVEATAKSIKDQQRNLKMHMIEYDAWTAVDLRHPSTFDTLAMDAALKKSVVDDLERFVKRKDYYRRTGRAWKRGYLLYGPPGTGKSSLVAAMANYLKFDIYDLELTEVKSNSDLRRLLVGMSNRSILVVEDIDCSQRLGDHHGHAPNSRRGGFTGGDDSNNEDKVTLFGLLNFVDGLWSTSGEERIIVFTTNYKERLDPALLRPGRMDMHIHMGYCTPESFRILATNYHSVNDHAMFSEIESLLQEVPITPAEVAEVLMRNDGAEDALQDLVEFIKAKRDRSDDEGVAARNQAAGKSKVEKYEQLVVE</sequence>
<accession>A0ACD5T6P8</accession>
<dbReference type="EnsemblPlants" id="AVESA.00010b.r2.1AG0001340.1">
    <property type="protein sequence ID" value="AVESA.00010b.r2.1AG0001340.1.CDS"/>
    <property type="gene ID" value="AVESA.00010b.r2.1AG0001340"/>
</dbReference>
<proteinExistence type="predicted"/>
<evidence type="ECO:0000313" key="1">
    <source>
        <dbReference type="EnsemblPlants" id="AVESA.00010b.r2.1AG0001340.1.CDS"/>
    </source>
</evidence>
<name>A0ACD5T6P8_AVESA</name>
<keyword evidence="2" id="KW-1185">Reference proteome</keyword>